<accession>A0A6P1BDG5</accession>
<reference evidence="1 2" key="1">
    <citation type="journal article" date="2020" name="Arch. Microbiol.">
        <title>Bradyrhizobium uaiense sp. nov., a new highly efficient cowpea symbiont.</title>
        <authorList>
            <person name="Cabral Michel D."/>
            <person name="Azarias Guimaraes A."/>
            <person name="Martins da Costa E."/>
            <person name="Soares de Carvalho T."/>
            <person name="Balsanelli E."/>
            <person name="Willems A."/>
            <person name="Maltempi de Souza E."/>
            <person name="de Souza Moreira F.M."/>
        </authorList>
    </citation>
    <scope>NUCLEOTIDE SEQUENCE [LARGE SCALE GENOMIC DNA]</scope>
    <source>
        <strain evidence="1 2">UFLA 03-164</strain>
    </source>
</reference>
<keyword evidence="2" id="KW-1185">Reference proteome</keyword>
<dbReference type="AlphaFoldDB" id="A0A6P1BDG5"/>
<comment type="caution">
    <text evidence="1">The sequence shown here is derived from an EMBL/GenBank/DDBJ whole genome shotgun (WGS) entry which is preliminary data.</text>
</comment>
<name>A0A6P1BDG5_9BRAD</name>
<protein>
    <submittedName>
        <fullName evidence="1">Uncharacterized protein</fullName>
    </submittedName>
</protein>
<sequence>MSHCSEGLRNGGAKRCAVCNGRFGLVRHYSWRTSLCSKKCLDRFRARREADGNWVGDLFAGKSLTRSDFRTGPA</sequence>
<dbReference type="EMBL" id="VKHP01000032">
    <property type="protein sequence ID" value="NEU96329.1"/>
    <property type="molecule type" value="Genomic_DNA"/>
</dbReference>
<gene>
    <name evidence="1" type="ORF">FNJ47_10910</name>
</gene>
<evidence type="ECO:0000313" key="2">
    <source>
        <dbReference type="Proteomes" id="UP000468531"/>
    </source>
</evidence>
<organism evidence="1 2">
    <name type="scientific">Bradyrhizobium uaiense</name>
    <dbReference type="NCBI Taxonomy" id="2594946"/>
    <lineage>
        <taxon>Bacteria</taxon>
        <taxon>Pseudomonadati</taxon>
        <taxon>Pseudomonadota</taxon>
        <taxon>Alphaproteobacteria</taxon>
        <taxon>Hyphomicrobiales</taxon>
        <taxon>Nitrobacteraceae</taxon>
        <taxon>Bradyrhizobium</taxon>
    </lineage>
</organism>
<dbReference type="Proteomes" id="UP000468531">
    <property type="component" value="Unassembled WGS sequence"/>
</dbReference>
<proteinExistence type="predicted"/>
<evidence type="ECO:0000313" key="1">
    <source>
        <dbReference type="EMBL" id="NEU96329.1"/>
    </source>
</evidence>